<dbReference type="AlphaFoldDB" id="A0A4Y2KNP8"/>
<name>A0A4Y2KNP8_ARAVE</name>
<gene>
    <name evidence="2" type="ORF">AVEN_185218_1</name>
</gene>
<sequence length="104" mass="11620">LIQSIERPFLSPSGPSRSPSEHHAARLFATTREKERNMISNRSLRAPSFSIGLLYGCGEISLSSAVFLLSFTARCSTKNIDQRDFLSRRLHRASTGTCTVFLFL</sequence>
<comment type="caution">
    <text evidence="2">The sequence shown here is derived from an EMBL/GenBank/DDBJ whole genome shotgun (WGS) entry which is preliminary data.</text>
</comment>
<evidence type="ECO:0000313" key="3">
    <source>
        <dbReference type="Proteomes" id="UP000499080"/>
    </source>
</evidence>
<evidence type="ECO:0000256" key="1">
    <source>
        <dbReference type="SAM" id="MobiDB-lite"/>
    </source>
</evidence>
<organism evidence="2 3">
    <name type="scientific">Araneus ventricosus</name>
    <name type="common">Orbweaver spider</name>
    <name type="synonym">Epeira ventricosa</name>
    <dbReference type="NCBI Taxonomy" id="182803"/>
    <lineage>
        <taxon>Eukaryota</taxon>
        <taxon>Metazoa</taxon>
        <taxon>Ecdysozoa</taxon>
        <taxon>Arthropoda</taxon>
        <taxon>Chelicerata</taxon>
        <taxon>Arachnida</taxon>
        <taxon>Araneae</taxon>
        <taxon>Araneomorphae</taxon>
        <taxon>Entelegynae</taxon>
        <taxon>Araneoidea</taxon>
        <taxon>Araneidae</taxon>
        <taxon>Araneus</taxon>
    </lineage>
</organism>
<keyword evidence="3" id="KW-1185">Reference proteome</keyword>
<proteinExistence type="predicted"/>
<dbReference type="Proteomes" id="UP000499080">
    <property type="component" value="Unassembled WGS sequence"/>
</dbReference>
<accession>A0A4Y2KNP8</accession>
<protein>
    <submittedName>
        <fullName evidence="2">Uncharacterized protein</fullName>
    </submittedName>
</protein>
<reference evidence="2 3" key="1">
    <citation type="journal article" date="2019" name="Sci. Rep.">
        <title>Orb-weaving spider Araneus ventricosus genome elucidates the spidroin gene catalogue.</title>
        <authorList>
            <person name="Kono N."/>
            <person name="Nakamura H."/>
            <person name="Ohtoshi R."/>
            <person name="Moran D.A.P."/>
            <person name="Shinohara A."/>
            <person name="Yoshida Y."/>
            <person name="Fujiwara M."/>
            <person name="Mori M."/>
            <person name="Tomita M."/>
            <person name="Arakawa K."/>
        </authorList>
    </citation>
    <scope>NUCLEOTIDE SEQUENCE [LARGE SCALE GENOMIC DNA]</scope>
</reference>
<feature type="non-terminal residue" evidence="2">
    <location>
        <position position="1"/>
    </location>
</feature>
<evidence type="ECO:0000313" key="2">
    <source>
        <dbReference type="EMBL" id="GBN03590.1"/>
    </source>
</evidence>
<dbReference type="EMBL" id="BGPR01195599">
    <property type="protein sequence ID" value="GBN03590.1"/>
    <property type="molecule type" value="Genomic_DNA"/>
</dbReference>
<feature type="region of interest" description="Disordered" evidence="1">
    <location>
        <begin position="1"/>
        <end position="23"/>
    </location>
</feature>